<dbReference type="Proteomes" id="UP000433493">
    <property type="component" value="Unassembled WGS sequence"/>
</dbReference>
<name>A0A7J5BFT0_9MICO</name>
<evidence type="ECO:0000313" key="2">
    <source>
        <dbReference type="Proteomes" id="UP000433493"/>
    </source>
</evidence>
<dbReference type="GO" id="GO:0016740">
    <property type="term" value="F:transferase activity"/>
    <property type="evidence" value="ECO:0007669"/>
    <property type="project" value="UniProtKB-KW"/>
</dbReference>
<dbReference type="OrthoDB" id="9797653at2"/>
<dbReference type="EMBL" id="WBKB01000001">
    <property type="protein sequence ID" value="KAB1645131.1"/>
    <property type="molecule type" value="Genomic_DNA"/>
</dbReference>
<comment type="caution">
    <text evidence="1">The sequence shown here is derived from an EMBL/GenBank/DDBJ whole genome shotgun (WGS) entry which is preliminary data.</text>
</comment>
<dbReference type="PANTHER" id="PTHR48228:SF5">
    <property type="entry name" value="ALPHA-METHYLACYL-COA RACEMASE"/>
    <property type="match status" value="1"/>
</dbReference>
<dbReference type="InterPro" id="IPR044855">
    <property type="entry name" value="CoA-Trfase_III_dom3_sf"/>
</dbReference>
<accession>A0A7J5BFT0</accession>
<dbReference type="Gene3D" id="3.30.1540.10">
    <property type="entry name" value="formyl-coa transferase, domain 3"/>
    <property type="match status" value="1"/>
</dbReference>
<proteinExistence type="predicted"/>
<evidence type="ECO:0000313" key="1">
    <source>
        <dbReference type="EMBL" id="KAB1645131.1"/>
    </source>
</evidence>
<dbReference type="AlphaFoldDB" id="A0A7J5BFT0"/>
<dbReference type="RefSeq" id="WP_158051141.1">
    <property type="nucleotide sequence ID" value="NZ_WBKB01000001.1"/>
</dbReference>
<dbReference type="PANTHER" id="PTHR48228">
    <property type="entry name" value="SUCCINYL-COA--D-CITRAMALATE COA-TRANSFERASE"/>
    <property type="match status" value="1"/>
</dbReference>
<keyword evidence="1" id="KW-0808">Transferase</keyword>
<gene>
    <name evidence="1" type="ORF">F8O05_02425</name>
</gene>
<reference evidence="1 2" key="1">
    <citation type="submission" date="2019-09" db="EMBL/GenBank/DDBJ databases">
        <title>Phylogeny of genus Pseudoclavibacter and closely related genus.</title>
        <authorList>
            <person name="Li Y."/>
        </authorList>
    </citation>
    <scope>NUCLEOTIDE SEQUENCE [LARGE SCALE GENOMIC DNA]</scope>
    <source>
        <strain evidence="1 2">KCTC 13959</strain>
    </source>
</reference>
<dbReference type="Gene3D" id="3.40.50.10540">
    <property type="entry name" value="Crotonobetainyl-coa:carnitine coa-transferase, domain 1"/>
    <property type="match status" value="1"/>
</dbReference>
<dbReference type="SUPFAM" id="SSF89796">
    <property type="entry name" value="CoA-transferase family III (CaiB/BaiF)"/>
    <property type="match status" value="1"/>
</dbReference>
<sequence length="366" mass="38944">MTGPLHGIRVVEFAGLGPIPHTGMILADLGAEVVRIARPGPSAMAELAGATDHVLRGRVHTTADLKNPADLERVAEILRHADALIEGYRPGVMEKLGLGPEQVADLNPRLIYGRMTGWGREGPRAQSAGHDLNYLAVTGVLHSMGKQGSPPPVPLTLLGDYAGGSMLLALGITSALLERASSGRGQVVDTAMVDGIGLVAQKIWALRGSGVWSDERDANLLDGHAPFYDTYTCADGRFVAVGAIERKFFAQFVALLGLDPTVHGDQYDRDAWPAWRAAITSAIARHTRDEWAERSAGTDACLTPVLTFAEALADAHARERDAFISIDGVAQAAPAPRFSRSELDVPGVPDAAPITLDRVAQRWSHG</sequence>
<organism evidence="1 2">
    <name type="scientific">Gulosibacter chungangensis</name>
    <dbReference type="NCBI Taxonomy" id="979746"/>
    <lineage>
        <taxon>Bacteria</taxon>
        <taxon>Bacillati</taxon>
        <taxon>Actinomycetota</taxon>
        <taxon>Actinomycetes</taxon>
        <taxon>Micrococcales</taxon>
        <taxon>Microbacteriaceae</taxon>
        <taxon>Gulosibacter</taxon>
    </lineage>
</organism>
<keyword evidence="2" id="KW-1185">Reference proteome</keyword>
<dbReference type="InterPro" id="IPR050509">
    <property type="entry name" value="CoA-transferase_III"/>
</dbReference>
<dbReference type="Pfam" id="PF02515">
    <property type="entry name" value="CoA_transf_3"/>
    <property type="match status" value="1"/>
</dbReference>
<protein>
    <submittedName>
        <fullName evidence="1">CoA transferase</fullName>
    </submittedName>
</protein>
<dbReference type="InterPro" id="IPR023606">
    <property type="entry name" value="CoA-Trfase_III_dom_1_sf"/>
</dbReference>
<dbReference type="InterPro" id="IPR003673">
    <property type="entry name" value="CoA-Trfase_fam_III"/>
</dbReference>